<evidence type="ECO:0000313" key="2">
    <source>
        <dbReference type="EMBL" id="PXX58099.1"/>
    </source>
</evidence>
<name>A0A318JSK9_9NOCA</name>
<organism evidence="2 3">
    <name type="scientific">Nocardia tenerifensis</name>
    <dbReference type="NCBI Taxonomy" id="228006"/>
    <lineage>
        <taxon>Bacteria</taxon>
        <taxon>Bacillati</taxon>
        <taxon>Actinomycetota</taxon>
        <taxon>Actinomycetes</taxon>
        <taxon>Mycobacteriales</taxon>
        <taxon>Nocardiaceae</taxon>
        <taxon>Nocardia</taxon>
    </lineage>
</organism>
<reference evidence="2 3" key="1">
    <citation type="submission" date="2018-05" db="EMBL/GenBank/DDBJ databases">
        <title>Genomic Encyclopedia of Type Strains, Phase IV (KMG-IV): sequencing the most valuable type-strain genomes for metagenomic binning, comparative biology and taxonomic classification.</title>
        <authorList>
            <person name="Goeker M."/>
        </authorList>
    </citation>
    <scope>NUCLEOTIDE SEQUENCE [LARGE SCALE GENOMIC DNA]</scope>
    <source>
        <strain evidence="2 3">DSM 44704</strain>
    </source>
</reference>
<evidence type="ECO:0000256" key="1">
    <source>
        <dbReference type="SAM" id="SignalP"/>
    </source>
</evidence>
<feature type="chain" id="PRO_5016416459" evidence="1">
    <location>
        <begin position="29"/>
        <end position="135"/>
    </location>
</feature>
<evidence type="ECO:0000313" key="3">
    <source>
        <dbReference type="Proteomes" id="UP000247569"/>
    </source>
</evidence>
<gene>
    <name evidence="2" type="ORF">DFR70_11572</name>
</gene>
<feature type="signal peptide" evidence="1">
    <location>
        <begin position="1"/>
        <end position="28"/>
    </location>
</feature>
<dbReference type="RefSeq" id="WP_040741384.1">
    <property type="nucleotide sequence ID" value="NZ_QJKF01000015.1"/>
</dbReference>
<protein>
    <submittedName>
        <fullName evidence="2">Uncharacterized protein</fullName>
    </submittedName>
</protein>
<sequence>MTGKTSWTATVAIAVVLFSTIPASAAFADIGLPGPADNTVQANSAAEPTKKEKEAIRQRYDKVVEKCRKSQSHHKREVCERLAHQFYEWGVAGKKQEAENKFYDLLRRCGDPERNMDEWKKCAAQWKMFYRIVTG</sequence>
<dbReference type="AlphaFoldDB" id="A0A318JSK9"/>
<keyword evidence="1" id="KW-0732">Signal</keyword>
<accession>A0A318JSK9</accession>
<keyword evidence="3" id="KW-1185">Reference proteome</keyword>
<dbReference type="Proteomes" id="UP000247569">
    <property type="component" value="Unassembled WGS sequence"/>
</dbReference>
<dbReference type="EMBL" id="QJKF01000015">
    <property type="protein sequence ID" value="PXX58099.1"/>
    <property type="molecule type" value="Genomic_DNA"/>
</dbReference>
<proteinExistence type="predicted"/>
<comment type="caution">
    <text evidence="2">The sequence shown here is derived from an EMBL/GenBank/DDBJ whole genome shotgun (WGS) entry which is preliminary data.</text>
</comment>